<name>A0A372FYA9_9ACTN</name>
<dbReference type="SUPFAM" id="SSF81606">
    <property type="entry name" value="PP2C-like"/>
    <property type="match status" value="1"/>
</dbReference>
<dbReference type="Proteomes" id="UP000262621">
    <property type="component" value="Unassembled WGS sequence"/>
</dbReference>
<dbReference type="InterPro" id="IPR001932">
    <property type="entry name" value="PPM-type_phosphatase-like_dom"/>
</dbReference>
<dbReference type="EMBL" id="QVFU01000016">
    <property type="protein sequence ID" value="RFS45480.1"/>
    <property type="molecule type" value="Genomic_DNA"/>
</dbReference>
<proteinExistence type="predicted"/>
<keyword evidence="4" id="KW-1185">Reference proteome</keyword>
<evidence type="ECO:0000313" key="3">
    <source>
        <dbReference type="EMBL" id="RFS45480.1"/>
    </source>
</evidence>
<comment type="caution">
    <text evidence="3">The sequence shown here is derived from an EMBL/GenBank/DDBJ whole genome shotgun (WGS) entry which is preliminary data.</text>
</comment>
<feature type="region of interest" description="Disordered" evidence="1">
    <location>
        <begin position="1"/>
        <end position="23"/>
    </location>
</feature>
<evidence type="ECO:0000256" key="1">
    <source>
        <dbReference type="SAM" id="MobiDB-lite"/>
    </source>
</evidence>
<dbReference type="RefSeq" id="WP_117228868.1">
    <property type="nucleotide sequence ID" value="NZ_CP061725.1"/>
</dbReference>
<feature type="domain" description="PPM-type phosphatase" evidence="2">
    <location>
        <begin position="19"/>
        <end position="232"/>
    </location>
</feature>
<evidence type="ECO:0000313" key="4">
    <source>
        <dbReference type="Proteomes" id="UP000262621"/>
    </source>
</evidence>
<dbReference type="InterPro" id="IPR036457">
    <property type="entry name" value="PPM-type-like_dom_sf"/>
</dbReference>
<organism evidence="3 4">
    <name type="scientific">Micromonospora craniellae</name>
    <dbReference type="NCBI Taxonomy" id="2294034"/>
    <lineage>
        <taxon>Bacteria</taxon>
        <taxon>Bacillati</taxon>
        <taxon>Actinomycetota</taxon>
        <taxon>Actinomycetes</taxon>
        <taxon>Micromonosporales</taxon>
        <taxon>Micromonosporaceae</taxon>
        <taxon>Micromonospora</taxon>
    </lineage>
</organism>
<dbReference type="AlphaFoldDB" id="A0A372FYA9"/>
<protein>
    <recommendedName>
        <fullName evidence="2">PPM-type phosphatase domain-containing protein</fullName>
    </recommendedName>
</protein>
<dbReference type="Gene3D" id="3.60.40.10">
    <property type="entry name" value="PPM-type phosphatase domain"/>
    <property type="match status" value="1"/>
</dbReference>
<gene>
    <name evidence="3" type="ORF">D0Q02_16455</name>
</gene>
<sequence length="286" mass="31654">MPATNSRPHVVSAERAGRDRPTEDRIFTTPNAVIVLDGASQPGNRRLDGGWLAEQVGQRLAQLLTEHPDIGLVDALTEAIDRIRHLHDLQPGSAPSTTVSLVRWTGNDVHILVLGDSPTIVLTRNGEIHQVRDDRLSRVALDQHADLHEAIRQRGGFGFQHAAEWTTLVEAQRQARNTPEGYWIAEAAPEAARHAVYARWPVNDIAATLTMTDGVSDGIDNYQTPPTWKSAFALANHHPTRLIETVHQAEKNDAEGRRWPRSKRHDDKAVALIRLTPAAHIAELIS</sequence>
<reference evidence="3 4" key="1">
    <citation type="submission" date="2018-08" db="EMBL/GenBank/DDBJ databases">
        <title>Verrucosispora craniellae sp. nov., isolated from a marine sponge in the South China Sea.</title>
        <authorList>
            <person name="Li L."/>
            <person name="Lin H.W."/>
        </authorList>
    </citation>
    <scope>NUCLEOTIDE SEQUENCE [LARGE SCALE GENOMIC DNA]</scope>
    <source>
        <strain evidence="3 4">LHW63014</strain>
    </source>
</reference>
<accession>A0A372FYA9</accession>
<dbReference type="OrthoDB" id="3190646at2"/>
<evidence type="ECO:0000259" key="2">
    <source>
        <dbReference type="Pfam" id="PF13672"/>
    </source>
</evidence>
<dbReference type="Pfam" id="PF13672">
    <property type="entry name" value="PP2C_2"/>
    <property type="match status" value="1"/>
</dbReference>